<keyword evidence="1" id="KW-0812">Transmembrane</keyword>
<evidence type="ECO:0000313" key="3">
    <source>
        <dbReference type="Proteomes" id="UP001397290"/>
    </source>
</evidence>
<feature type="transmembrane region" description="Helical" evidence="1">
    <location>
        <begin position="174"/>
        <end position="192"/>
    </location>
</feature>
<feature type="transmembrane region" description="Helical" evidence="1">
    <location>
        <begin position="12"/>
        <end position="33"/>
    </location>
</feature>
<proteinExistence type="predicted"/>
<dbReference type="PANTHER" id="PTHR11360:SF234">
    <property type="entry name" value="MFS-TYPE TRANSPORTER DBAD-RELATED"/>
    <property type="match status" value="1"/>
</dbReference>
<dbReference type="Proteomes" id="UP001397290">
    <property type="component" value="Unassembled WGS sequence"/>
</dbReference>
<evidence type="ECO:0000313" key="2">
    <source>
        <dbReference type="EMBL" id="KAK8144718.1"/>
    </source>
</evidence>
<evidence type="ECO:0008006" key="4">
    <source>
        <dbReference type="Google" id="ProtNLM"/>
    </source>
</evidence>
<keyword evidence="1" id="KW-0472">Membrane</keyword>
<dbReference type="InterPro" id="IPR050327">
    <property type="entry name" value="Proton-linked_MCT"/>
</dbReference>
<protein>
    <recommendedName>
        <fullName evidence="4">MFS transporter</fullName>
    </recommendedName>
</protein>
<dbReference type="Gene3D" id="1.20.1250.20">
    <property type="entry name" value="MFS general substrate transporter like domains"/>
    <property type="match status" value="1"/>
</dbReference>
<keyword evidence="3" id="KW-1185">Reference proteome</keyword>
<sequence>MPFRNTPSHKAAVMSAVVANFVTLGAAMSHGILQQLHHINPALDASYFRVAWISSLQLACLQLGAALPELWCRAPPRPVMATGAVLCLAGRLWASFSSSYGQVVASEGLLLGIGSALVGSHHPSLTLVRCHYPGPSAKLPLHLSRCGAMVGAVFWALLAQFLTRHAGIAWAQRGLASVSILFLACCCALAPAGQVHAHSHDDGDEDELPTAKRSHAHHSGGVATALIDHALLMAIFLIYAGASMACTFVTPLALRAGVAPTTAGFAQVGMYSAGLAGYCMITEIERAVSRMWILIAAAAVSGCQLALFPLMQSTTVVLLFFCQLGLFLAMLMATTPPFFLQSISSGRGARLQILASSMG</sequence>
<feature type="transmembrane region" description="Helical" evidence="1">
    <location>
        <begin position="142"/>
        <end position="162"/>
    </location>
</feature>
<reference evidence="2 3" key="1">
    <citation type="submission" date="2020-02" db="EMBL/GenBank/DDBJ databases">
        <title>Comparative genomics of the hypocrealean fungal genus Beauvera.</title>
        <authorList>
            <person name="Showalter D.N."/>
            <person name="Bushley K.E."/>
            <person name="Rehner S.A."/>
        </authorList>
    </citation>
    <scope>NUCLEOTIDE SEQUENCE [LARGE SCALE GENOMIC DNA]</scope>
    <source>
        <strain evidence="2 3">ARSEF4384</strain>
    </source>
</reference>
<accession>A0AAW0RRY1</accession>
<name>A0AAW0RRY1_9HYPO</name>
<dbReference type="EMBL" id="JAAHCF010000359">
    <property type="protein sequence ID" value="KAK8144718.1"/>
    <property type="molecule type" value="Genomic_DNA"/>
</dbReference>
<feature type="transmembrane region" description="Helical" evidence="1">
    <location>
        <begin position="230"/>
        <end position="254"/>
    </location>
</feature>
<keyword evidence="1" id="KW-1133">Transmembrane helix</keyword>
<dbReference type="AlphaFoldDB" id="A0AAW0RRY1"/>
<evidence type="ECO:0000256" key="1">
    <source>
        <dbReference type="SAM" id="Phobius"/>
    </source>
</evidence>
<feature type="transmembrane region" description="Helical" evidence="1">
    <location>
        <begin position="317"/>
        <end position="340"/>
    </location>
</feature>
<dbReference type="SUPFAM" id="SSF103473">
    <property type="entry name" value="MFS general substrate transporter"/>
    <property type="match status" value="1"/>
</dbReference>
<comment type="caution">
    <text evidence="2">The sequence shown here is derived from an EMBL/GenBank/DDBJ whole genome shotgun (WGS) entry which is preliminary data.</text>
</comment>
<dbReference type="PANTHER" id="PTHR11360">
    <property type="entry name" value="MONOCARBOXYLATE TRANSPORTER"/>
    <property type="match status" value="1"/>
</dbReference>
<dbReference type="InterPro" id="IPR036259">
    <property type="entry name" value="MFS_trans_sf"/>
</dbReference>
<gene>
    <name evidence="2" type="ORF">G3M48_005410</name>
</gene>
<organism evidence="2 3">
    <name type="scientific">Beauveria asiatica</name>
    <dbReference type="NCBI Taxonomy" id="1069075"/>
    <lineage>
        <taxon>Eukaryota</taxon>
        <taxon>Fungi</taxon>
        <taxon>Dikarya</taxon>
        <taxon>Ascomycota</taxon>
        <taxon>Pezizomycotina</taxon>
        <taxon>Sordariomycetes</taxon>
        <taxon>Hypocreomycetidae</taxon>
        <taxon>Hypocreales</taxon>
        <taxon>Cordycipitaceae</taxon>
        <taxon>Beauveria</taxon>
    </lineage>
</organism>
<feature type="transmembrane region" description="Helical" evidence="1">
    <location>
        <begin position="291"/>
        <end position="311"/>
    </location>
</feature>